<dbReference type="GO" id="GO:0004713">
    <property type="term" value="F:protein tyrosine kinase activity"/>
    <property type="evidence" value="ECO:0007669"/>
    <property type="project" value="TreeGrafter"/>
</dbReference>
<sequence>MKITIQKNSMNILFDLDGTLTDSFEGITKCIFHAMTQLGKPVPPPETLGRCIGPPLKKSFARLLDSQDDGLAEQALILYRERFASVGLFENRVYDHIPQVLGTLKGKGHNLYVATAKPEIYAKRIIRHFDLDKYFKHVYGSELDGTRTDKTTLIAHILDKESLSADESVMVGDREHDMVGAGNNGLPGLGVLWGYGTREALENSGAYACLDDPRELVDKISYI</sequence>
<dbReference type="FunFam" id="3.40.50.1000:FF:000022">
    <property type="entry name" value="Phosphoglycolate phosphatase"/>
    <property type="match status" value="1"/>
</dbReference>
<dbReference type="Gene3D" id="3.40.50.1000">
    <property type="entry name" value="HAD superfamily/HAD-like"/>
    <property type="match status" value="1"/>
</dbReference>
<evidence type="ECO:0000313" key="1">
    <source>
        <dbReference type="EMBL" id="SMC65067.1"/>
    </source>
</evidence>
<name>A0A1W2AWD8_9BACT</name>
<reference evidence="1 2" key="1">
    <citation type="submission" date="2017-04" db="EMBL/GenBank/DDBJ databases">
        <authorList>
            <person name="Afonso C.L."/>
            <person name="Miller P.J."/>
            <person name="Scott M.A."/>
            <person name="Spackman E."/>
            <person name="Goraichik I."/>
            <person name="Dimitrov K.M."/>
            <person name="Suarez D.L."/>
            <person name="Swayne D.E."/>
        </authorList>
    </citation>
    <scope>NUCLEOTIDE SEQUENCE [LARGE SCALE GENOMIC DNA]</scope>
    <source>
        <strain evidence="1 2">DSM 3385</strain>
    </source>
</reference>
<evidence type="ECO:0000313" key="2">
    <source>
        <dbReference type="Proteomes" id="UP000192418"/>
    </source>
</evidence>
<dbReference type="Pfam" id="PF13419">
    <property type="entry name" value="HAD_2"/>
    <property type="match status" value="1"/>
</dbReference>
<dbReference type="STRING" id="1121400.SAMN02746065_106114"/>
<accession>A0A1W2AWD8</accession>
<dbReference type="PANTHER" id="PTHR43434:SF20">
    <property type="entry name" value="5'-NUCLEOTIDASE"/>
    <property type="match status" value="1"/>
</dbReference>
<dbReference type="InterPro" id="IPR041492">
    <property type="entry name" value="HAD_2"/>
</dbReference>
<dbReference type="AlphaFoldDB" id="A0A1W2AWD8"/>
<dbReference type="InterPro" id="IPR050155">
    <property type="entry name" value="HAD-like_hydrolase_sf"/>
</dbReference>
<organism evidence="1 2">
    <name type="scientific">Desulfocicer vacuolatum DSM 3385</name>
    <dbReference type="NCBI Taxonomy" id="1121400"/>
    <lineage>
        <taxon>Bacteria</taxon>
        <taxon>Pseudomonadati</taxon>
        <taxon>Thermodesulfobacteriota</taxon>
        <taxon>Desulfobacteria</taxon>
        <taxon>Desulfobacterales</taxon>
        <taxon>Desulfobacteraceae</taxon>
        <taxon>Desulfocicer</taxon>
    </lineage>
</organism>
<dbReference type="InterPro" id="IPR023214">
    <property type="entry name" value="HAD_sf"/>
</dbReference>
<dbReference type="Gene3D" id="1.10.150.240">
    <property type="entry name" value="Putative phosphatase, domain 2"/>
    <property type="match status" value="1"/>
</dbReference>
<dbReference type="SUPFAM" id="SSF56784">
    <property type="entry name" value="HAD-like"/>
    <property type="match status" value="1"/>
</dbReference>
<dbReference type="GO" id="GO:0005829">
    <property type="term" value="C:cytosol"/>
    <property type="evidence" value="ECO:0007669"/>
    <property type="project" value="TreeGrafter"/>
</dbReference>
<dbReference type="PANTHER" id="PTHR43434">
    <property type="entry name" value="PHOSPHOGLYCOLATE PHOSPHATASE"/>
    <property type="match status" value="1"/>
</dbReference>
<dbReference type="InterPro" id="IPR036412">
    <property type="entry name" value="HAD-like_sf"/>
</dbReference>
<dbReference type="Proteomes" id="UP000192418">
    <property type="component" value="Unassembled WGS sequence"/>
</dbReference>
<keyword evidence="2" id="KW-1185">Reference proteome</keyword>
<dbReference type="EMBL" id="FWXY01000006">
    <property type="protein sequence ID" value="SMC65067.1"/>
    <property type="molecule type" value="Genomic_DNA"/>
</dbReference>
<gene>
    <name evidence="1" type="ORF">SAMN02746065_106114</name>
</gene>
<proteinExistence type="predicted"/>
<dbReference type="InterPro" id="IPR023198">
    <property type="entry name" value="PGP-like_dom2"/>
</dbReference>
<protein>
    <submittedName>
        <fullName evidence="1">Phosphoglycolate phosphatase</fullName>
    </submittedName>
</protein>